<dbReference type="PANTHER" id="PTHR43806">
    <property type="entry name" value="PEPTIDASE S8"/>
    <property type="match status" value="1"/>
</dbReference>
<dbReference type="InterPro" id="IPR015500">
    <property type="entry name" value="Peptidase_S8_subtilisin-rel"/>
</dbReference>
<dbReference type="Gene3D" id="3.40.50.200">
    <property type="entry name" value="Peptidase S8/S53 domain"/>
    <property type="match status" value="2"/>
</dbReference>
<name>A0ABS9BH26_9BACT</name>
<dbReference type="InterPro" id="IPR023828">
    <property type="entry name" value="Peptidase_S8_Ser-AS"/>
</dbReference>
<dbReference type="PROSITE" id="PS00138">
    <property type="entry name" value="SUBTILASE_SER"/>
    <property type="match status" value="1"/>
</dbReference>
<dbReference type="EMBL" id="JAKEVY010000002">
    <property type="protein sequence ID" value="MCF1714887.1"/>
    <property type="molecule type" value="Genomic_DNA"/>
</dbReference>
<feature type="chain" id="PRO_5045955870" evidence="7">
    <location>
        <begin position="24"/>
        <end position="569"/>
    </location>
</feature>
<dbReference type="PROSITE" id="PS00137">
    <property type="entry name" value="SUBTILASE_HIS"/>
    <property type="match status" value="1"/>
</dbReference>
<dbReference type="PROSITE" id="PS00136">
    <property type="entry name" value="SUBTILASE_ASP"/>
    <property type="match status" value="1"/>
</dbReference>
<keyword evidence="2 5" id="KW-0645">Protease</keyword>
<feature type="active site" description="Charge relay system" evidence="5">
    <location>
        <position position="301"/>
    </location>
</feature>
<dbReference type="PANTHER" id="PTHR43806:SF11">
    <property type="entry name" value="CEREVISIN-RELATED"/>
    <property type="match status" value="1"/>
</dbReference>
<evidence type="ECO:0000256" key="3">
    <source>
        <dbReference type="ARBA" id="ARBA00022801"/>
    </source>
</evidence>
<evidence type="ECO:0000256" key="5">
    <source>
        <dbReference type="PROSITE-ProRule" id="PRU01240"/>
    </source>
</evidence>
<comment type="caution">
    <text evidence="9">The sequence shown here is derived from an EMBL/GenBank/DDBJ whole genome shotgun (WGS) entry which is preliminary data.</text>
</comment>
<dbReference type="SUPFAM" id="SSF52743">
    <property type="entry name" value="Subtilisin-like"/>
    <property type="match status" value="1"/>
</dbReference>
<evidence type="ECO:0000256" key="7">
    <source>
        <dbReference type="SAM" id="SignalP"/>
    </source>
</evidence>
<evidence type="ECO:0000259" key="8">
    <source>
        <dbReference type="Pfam" id="PF00082"/>
    </source>
</evidence>
<dbReference type="Proteomes" id="UP001200145">
    <property type="component" value="Unassembled WGS sequence"/>
</dbReference>
<proteinExistence type="inferred from homology"/>
<comment type="similarity">
    <text evidence="1 5 6">Belongs to the peptidase S8 family.</text>
</comment>
<sequence length="569" mass="61376">MNFLRILPATAALAILSLGNASAQGTTSNVNKELPKGWHLADRAKDGFYGISLDQAYEFVKNRPSKTVVVAVIDSGIDTLHEDLKPVLWRNPKEIPGNGIDDDQNGYIDDIYGWNFIGGKDGRNVKQDSYEGARVYHKYKAKYGAADFNPGNLSADEKATYEMWKKAKDKVEGDAGGGGADLIFLKRALESSQKNDSLLRVAMDTSSYTGKELEKFAPSTPEAQKAKAGMLYILKAFNMMETGNGEFLEGFADFVSGEERKKEAAEKAPEDYRGAIVGDNYNDINDRFYGNNDVMANTPFHGTHVAGIIAAKRKNGVGMDGVADNVRIMAIRAVPDGDEHDKDIALAIRYAVDNGAKVINMSFGKSFSPEKNWVDDAVKYAETKGVLLVHAAGNDASNIDSVDNFPNPVFLKNKYRASNWITVGASSDPLAEPGFRSLTASFSNYGKSEVDVFAPGTKIYSTIPGGNTYGNAQGTSMASPVVAGVAAFLMSYYPTLTPQQIKEAIEKSAVGPDMTVKIPGSDEEVELAEISKTGGLLNAFEAAKVAATLEAEKKSKPAPKSTLKKDKKG</sequence>
<evidence type="ECO:0000256" key="1">
    <source>
        <dbReference type="ARBA" id="ARBA00011073"/>
    </source>
</evidence>
<dbReference type="RefSeq" id="WP_234865839.1">
    <property type="nucleotide sequence ID" value="NZ_JAKEVY010000002.1"/>
</dbReference>
<evidence type="ECO:0000256" key="4">
    <source>
        <dbReference type="ARBA" id="ARBA00022825"/>
    </source>
</evidence>
<feature type="active site" description="Charge relay system" evidence="5">
    <location>
        <position position="476"/>
    </location>
</feature>
<gene>
    <name evidence="9" type="ORF">L0U88_09645</name>
</gene>
<dbReference type="InterPro" id="IPR050131">
    <property type="entry name" value="Peptidase_S8_subtilisin-like"/>
</dbReference>
<dbReference type="InterPro" id="IPR000209">
    <property type="entry name" value="Peptidase_S8/S53_dom"/>
</dbReference>
<dbReference type="PRINTS" id="PR00723">
    <property type="entry name" value="SUBTILISIN"/>
</dbReference>
<organism evidence="9 10">
    <name type="scientific">Flavihumibacter fluminis</name>
    <dbReference type="NCBI Taxonomy" id="2909236"/>
    <lineage>
        <taxon>Bacteria</taxon>
        <taxon>Pseudomonadati</taxon>
        <taxon>Bacteroidota</taxon>
        <taxon>Chitinophagia</taxon>
        <taxon>Chitinophagales</taxon>
        <taxon>Chitinophagaceae</taxon>
        <taxon>Flavihumibacter</taxon>
    </lineage>
</organism>
<dbReference type="InterPro" id="IPR022398">
    <property type="entry name" value="Peptidase_S8_His-AS"/>
</dbReference>
<protein>
    <submittedName>
        <fullName evidence="9">S8 family peptidase</fullName>
    </submittedName>
</protein>
<evidence type="ECO:0000313" key="9">
    <source>
        <dbReference type="EMBL" id="MCF1714887.1"/>
    </source>
</evidence>
<keyword evidence="3 5" id="KW-0378">Hydrolase</keyword>
<dbReference type="PROSITE" id="PS51892">
    <property type="entry name" value="SUBTILASE"/>
    <property type="match status" value="1"/>
</dbReference>
<reference evidence="9 10" key="1">
    <citation type="submission" date="2022-01" db="EMBL/GenBank/DDBJ databases">
        <title>Flavihumibacter sp. nov., isolated from sediment of a river.</title>
        <authorList>
            <person name="Liu H."/>
        </authorList>
    </citation>
    <scope>NUCLEOTIDE SEQUENCE [LARGE SCALE GENOMIC DNA]</scope>
    <source>
        <strain evidence="9 10">RY-1</strain>
    </source>
</reference>
<dbReference type="InterPro" id="IPR023827">
    <property type="entry name" value="Peptidase_S8_Asp-AS"/>
</dbReference>
<dbReference type="CDD" id="cd07483">
    <property type="entry name" value="Peptidases_S8_Subtilisin_Novo-like"/>
    <property type="match status" value="1"/>
</dbReference>
<feature type="signal peptide" evidence="7">
    <location>
        <begin position="1"/>
        <end position="23"/>
    </location>
</feature>
<keyword evidence="10" id="KW-1185">Reference proteome</keyword>
<accession>A0ABS9BH26</accession>
<evidence type="ECO:0000313" key="10">
    <source>
        <dbReference type="Proteomes" id="UP001200145"/>
    </source>
</evidence>
<dbReference type="InterPro" id="IPR036852">
    <property type="entry name" value="Peptidase_S8/S53_dom_sf"/>
</dbReference>
<keyword evidence="7" id="KW-0732">Signal</keyword>
<dbReference type="Pfam" id="PF00082">
    <property type="entry name" value="Peptidase_S8"/>
    <property type="match status" value="1"/>
</dbReference>
<dbReference type="InterPro" id="IPR034080">
    <property type="entry name" value="Protease_P7-like_dom"/>
</dbReference>
<evidence type="ECO:0000256" key="2">
    <source>
        <dbReference type="ARBA" id="ARBA00022670"/>
    </source>
</evidence>
<evidence type="ECO:0000256" key="6">
    <source>
        <dbReference type="RuleBase" id="RU003355"/>
    </source>
</evidence>
<keyword evidence="4 5" id="KW-0720">Serine protease</keyword>
<feature type="domain" description="Peptidase S8/S53" evidence="8">
    <location>
        <begin position="66"/>
        <end position="510"/>
    </location>
</feature>
<feature type="active site" description="Charge relay system" evidence="5">
    <location>
        <position position="74"/>
    </location>
</feature>